<dbReference type="RefSeq" id="WP_106581737.1">
    <property type="nucleotide sequence ID" value="NZ_PYGA01000003.1"/>
</dbReference>
<reference evidence="1 2" key="1">
    <citation type="submission" date="2018-03" db="EMBL/GenBank/DDBJ databases">
        <title>Genomic Encyclopedia of Archaeal and Bacterial Type Strains, Phase II (KMG-II): from individual species to whole genera.</title>
        <authorList>
            <person name="Goeker M."/>
        </authorList>
    </citation>
    <scope>NUCLEOTIDE SEQUENCE [LARGE SCALE GENOMIC DNA]</scope>
    <source>
        <strain evidence="1 2">DSM 45312</strain>
    </source>
</reference>
<proteinExistence type="predicted"/>
<accession>A0A2P8DQ07</accession>
<dbReference type="Proteomes" id="UP000240542">
    <property type="component" value="Unassembled WGS sequence"/>
</dbReference>
<evidence type="ECO:0000313" key="1">
    <source>
        <dbReference type="EMBL" id="PSK99303.1"/>
    </source>
</evidence>
<evidence type="ECO:0000313" key="2">
    <source>
        <dbReference type="Proteomes" id="UP000240542"/>
    </source>
</evidence>
<dbReference type="EMBL" id="PYGA01000003">
    <property type="protein sequence ID" value="PSK99303.1"/>
    <property type="molecule type" value="Genomic_DNA"/>
</dbReference>
<keyword evidence="2" id="KW-1185">Reference proteome</keyword>
<comment type="caution">
    <text evidence="1">The sequence shown here is derived from an EMBL/GenBank/DDBJ whole genome shotgun (WGS) entry which is preliminary data.</text>
</comment>
<gene>
    <name evidence="1" type="ORF">CLV63_10324</name>
</gene>
<name>A0A2P8DQ07_9ACTN</name>
<sequence length="80" mass="9163">MRNPIARYRDNRPSQLSRCRPYVTLVFTPPPPPYPVHPKAAMVRPYVLRQIPRIEKPHEDRSLRGLAVLLDIARPVAVAA</sequence>
<dbReference type="AlphaFoldDB" id="A0A2P8DQ07"/>
<protein>
    <submittedName>
        <fullName evidence="1">Uncharacterized protein</fullName>
    </submittedName>
</protein>
<organism evidence="1 2">
    <name type="scientific">Murinocardiopsis flavida</name>
    <dbReference type="NCBI Taxonomy" id="645275"/>
    <lineage>
        <taxon>Bacteria</taxon>
        <taxon>Bacillati</taxon>
        <taxon>Actinomycetota</taxon>
        <taxon>Actinomycetes</taxon>
        <taxon>Streptosporangiales</taxon>
        <taxon>Nocardiopsidaceae</taxon>
        <taxon>Murinocardiopsis</taxon>
    </lineage>
</organism>